<gene>
    <name evidence="1" type="ORF">SG0102_27590</name>
</gene>
<protein>
    <submittedName>
        <fullName evidence="1">Uncharacterized protein</fullName>
    </submittedName>
</protein>
<name>A0A3G9JHJ0_9FIRM</name>
<dbReference type="KEGG" id="ebm:SG0102_27590"/>
<keyword evidence="2" id="KW-1185">Reference proteome</keyword>
<dbReference type="Proteomes" id="UP000268059">
    <property type="component" value="Chromosome"/>
</dbReference>
<evidence type="ECO:0000313" key="1">
    <source>
        <dbReference type="EMBL" id="BBH27825.1"/>
    </source>
</evidence>
<dbReference type="InParanoid" id="A0A3G9JHJ0"/>
<organism evidence="1 2">
    <name type="scientific">Intestinibaculum porci</name>
    <dbReference type="NCBI Taxonomy" id="2487118"/>
    <lineage>
        <taxon>Bacteria</taxon>
        <taxon>Bacillati</taxon>
        <taxon>Bacillota</taxon>
        <taxon>Erysipelotrichia</taxon>
        <taxon>Erysipelotrichales</taxon>
        <taxon>Erysipelotrichaceae</taxon>
        <taxon>Intestinibaculum</taxon>
    </lineage>
</organism>
<dbReference type="EMBL" id="AP019309">
    <property type="protein sequence ID" value="BBH27825.1"/>
    <property type="molecule type" value="Genomic_DNA"/>
</dbReference>
<accession>A0A3G9JHJ0</accession>
<dbReference type="AlphaFoldDB" id="A0A3G9JHJ0"/>
<reference evidence="1 2" key="1">
    <citation type="submission" date="2018-11" db="EMBL/GenBank/DDBJ databases">
        <title>Novel Erysipelotrichaceae bacterium isolated from small intestine of a swine.</title>
        <authorList>
            <person name="Kim J.S."/>
            <person name="Choe H."/>
            <person name="Lee Y.R."/>
            <person name="Kim K.M."/>
            <person name="Park D.S."/>
        </authorList>
    </citation>
    <scope>NUCLEOTIDE SEQUENCE [LARGE SCALE GENOMIC DNA]</scope>
    <source>
        <strain evidence="1 2">SG0102</strain>
    </source>
</reference>
<sequence>MKGVHRVFFVNCINVPLETYKIFKKIDGKLYNMPFHHVQWAMRVRGNPDMFMCIGYEKERR</sequence>
<proteinExistence type="predicted"/>
<evidence type="ECO:0000313" key="2">
    <source>
        <dbReference type="Proteomes" id="UP000268059"/>
    </source>
</evidence>